<gene>
    <name evidence="1" type="ORF">DWY88_07440</name>
</gene>
<evidence type="ECO:0000313" key="2">
    <source>
        <dbReference type="Proteomes" id="UP000286137"/>
    </source>
</evidence>
<dbReference type="EMBL" id="QRTJ01000011">
    <property type="protein sequence ID" value="RGQ68391.1"/>
    <property type="molecule type" value="Genomic_DNA"/>
</dbReference>
<accession>A0A412C557</accession>
<name>A0A412C557_MEDGN</name>
<protein>
    <submittedName>
        <fullName evidence="1">Uncharacterized protein</fullName>
    </submittedName>
</protein>
<evidence type="ECO:0000313" key="1">
    <source>
        <dbReference type="EMBL" id="RGQ68391.1"/>
    </source>
</evidence>
<proteinExistence type="predicted"/>
<organism evidence="1 2">
    <name type="scientific">Mediterraneibacter gnavus</name>
    <name type="common">Ruminococcus gnavus</name>
    <dbReference type="NCBI Taxonomy" id="33038"/>
    <lineage>
        <taxon>Bacteria</taxon>
        <taxon>Bacillati</taxon>
        <taxon>Bacillota</taxon>
        <taxon>Clostridia</taxon>
        <taxon>Lachnospirales</taxon>
        <taxon>Lachnospiraceae</taxon>
        <taxon>Mediterraneibacter</taxon>
    </lineage>
</organism>
<comment type="caution">
    <text evidence="1">The sequence shown here is derived from an EMBL/GenBank/DDBJ whole genome shotgun (WGS) entry which is preliminary data.</text>
</comment>
<sequence>MEELKKCPFCGSNRGYYQIERVHRALLFDFDGEPIGGTEDVTDYAGRRKQCIDCSKILPRKLFEEVMEK</sequence>
<dbReference type="Proteomes" id="UP000286137">
    <property type="component" value="Unassembled WGS sequence"/>
</dbReference>
<dbReference type="RefSeq" id="WP_118013553.1">
    <property type="nucleotide sequence ID" value="NZ_QRTJ01000011.1"/>
</dbReference>
<dbReference type="AlphaFoldDB" id="A0A412C557"/>
<reference evidence="1 2" key="1">
    <citation type="submission" date="2018-08" db="EMBL/GenBank/DDBJ databases">
        <title>A genome reference for cultivated species of the human gut microbiota.</title>
        <authorList>
            <person name="Zou Y."/>
            <person name="Xue W."/>
            <person name="Luo G."/>
        </authorList>
    </citation>
    <scope>NUCLEOTIDE SEQUENCE [LARGE SCALE GENOMIC DNA]</scope>
    <source>
        <strain evidence="1 2">AF27-4BH</strain>
    </source>
</reference>